<evidence type="ECO:0000256" key="1">
    <source>
        <dbReference type="ARBA" id="ARBA00010088"/>
    </source>
</evidence>
<comment type="similarity">
    <text evidence="1">Belongs to the peptidase S33 family.</text>
</comment>
<dbReference type="Proteomes" id="UP001345013">
    <property type="component" value="Unassembled WGS sequence"/>
</dbReference>
<evidence type="ECO:0000259" key="4">
    <source>
        <dbReference type="Pfam" id="PF08386"/>
    </source>
</evidence>
<reference evidence="5 6" key="1">
    <citation type="submission" date="2023-08" db="EMBL/GenBank/DDBJ databases">
        <title>Black Yeasts Isolated from many extreme environments.</title>
        <authorList>
            <person name="Coleine C."/>
            <person name="Stajich J.E."/>
            <person name="Selbmann L."/>
        </authorList>
    </citation>
    <scope>NUCLEOTIDE SEQUENCE [LARGE SCALE GENOMIC DNA]</scope>
    <source>
        <strain evidence="5 6">CCFEE 5885</strain>
    </source>
</reference>
<dbReference type="EMBL" id="JAVRRG010000020">
    <property type="protein sequence ID" value="KAK5096968.1"/>
    <property type="molecule type" value="Genomic_DNA"/>
</dbReference>
<name>A0ABR0KHV4_9EURO</name>
<feature type="domain" description="Peptidase S33 tripeptidyl aminopeptidase-like C-terminal" evidence="4">
    <location>
        <begin position="460"/>
        <end position="549"/>
    </location>
</feature>
<evidence type="ECO:0008006" key="7">
    <source>
        <dbReference type="Google" id="ProtNLM"/>
    </source>
</evidence>
<gene>
    <name evidence="5" type="ORF">LTR24_002409</name>
</gene>
<evidence type="ECO:0000259" key="3">
    <source>
        <dbReference type="Pfam" id="PF00561"/>
    </source>
</evidence>
<sequence length="611" mass="65725">MPNNMVSLQSTRFPTTASFTSGQRHIPPKTDASNIFILAPIKQTQRMSLTFALTALTLSTVASALPHTRDEKSIQFQPCPELNARITAITGVEGTPFDCAKLSVPMDYTKIDSGPLELDLFRVNATEEPVLGTVLINFGGPGGTGAENLPAWADQARDNIGAQWNLLSWDPRGTGNTIPFQCNLTDISGTTTTPQKRDLGTLVSTNLTEVFLNGGWEAAGQLADHCASEANEKATLIGTAFVARDMIEIVDALGEDGLLRYYGWSYGTALGSYAAAMFPERVERMVLDGNMNPYDYQAGHYGELVDDVDEAFGGFLQACFDAIDDCALYTLLQPNTTQDLLDAINLVLTPFAQNAASSIEAYTSYLSIKGIFIQPLYFPRTWPRTAQTLASLLNGTTSSTPGSNSTPEVYGTAQNAVIGIRGSDATFIANSSEEYLAEVKYQATVSPGFSDVAYFSLWPSAQWRMHAQERYWGDFNVTTKTPILYVNGEFDPVTPLVNAYKASAGFEGSVVLPHSGYGHGIFAAPSQCVAGYVQAYFKDATLPGEDAHCEPDSSLLQVWRASVQATKNDSTSAGDGNSTVADFEGAAIRGRTTRVGLAFAALLMVAAMNVL</sequence>
<evidence type="ECO:0000313" key="5">
    <source>
        <dbReference type="EMBL" id="KAK5096968.1"/>
    </source>
</evidence>
<dbReference type="PANTHER" id="PTHR43248">
    <property type="entry name" value="2-SUCCINYL-6-HYDROXY-2,4-CYCLOHEXADIENE-1-CARBOXYLATE SYNTHASE"/>
    <property type="match status" value="1"/>
</dbReference>
<dbReference type="Gene3D" id="3.40.50.1820">
    <property type="entry name" value="alpha/beta hydrolase"/>
    <property type="match status" value="1"/>
</dbReference>
<evidence type="ECO:0000256" key="2">
    <source>
        <dbReference type="ARBA" id="ARBA00022801"/>
    </source>
</evidence>
<dbReference type="InterPro" id="IPR000073">
    <property type="entry name" value="AB_hydrolase_1"/>
</dbReference>
<dbReference type="InterPro" id="IPR051601">
    <property type="entry name" value="Serine_prot/Carboxylest_S33"/>
</dbReference>
<evidence type="ECO:0000313" key="6">
    <source>
        <dbReference type="Proteomes" id="UP001345013"/>
    </source>
</evidence>
<dbReference type="InterPro" id="IPR029058">
    <property type="entry name" value="AB_hydrolase_fold"/>
</dbReference>
<dbReference type="PANTHER" id="PTHR43248:SF25">
    <property type="entry name" value="AB HYDROLASE-1 DOMAIN-CONTAINING PROTEIN-RELATED"/>
    <property type="match status" value="1"/>
</dbReference>
<proteinExistence type="inferred from homology"/>
<keyword evidence="6" id="KW-1185">Reference proteome</keyword>
<feature type="domain" description="AB hydrolase-1" evidence="3">
    <location>
        <begin position="134"/>
        <end position="296"/>
    </location>
</feature>
<protein>
    <recommendedName>
        <fullName evidence="7">Peptidase S33 tripeptidyl aminopeptidase-like C-terminal domain-containing protein</fullName>
    </recommendedName>
</protein>
<dbReference type="Pfam" id="PF08386">
    <property type="entry name" value="Abhydrolase_4"/>
    <property type="match status" value="1"/>
</dbReference>
<organism evidence="5 6">
    <name type="scientific">Lithohypha guttulata</name>
    <dbReference type="NCBI Taxonomy" id="1690604"/>
    <lineage>
        <taxon>Eukaryota</taxon>
        <taxon>Fungi</taxon>
        <taxon>Dikarya</taxon>
        <taxon>Ascomycota</taxon>
        <taxon>Pezizomycotina</taxon>
        <taxon>Eurotiomycetes</taxon>
        <taxon>Chaetothyriomycetidae</taxon>
        <taxon>Chaetothyriales</taxon>
        <taxon>Trichomeriaceae</taxon>
        <taxon>Lithohypha</taxon>
    </lineage>
</organism>
<accession>A0ABR0KHV4</accession>
<dbReference type="Pfam" id="PF00561">
    <property type="entry name" value="Abhydrolase_1"/>
    <property type="match status" value="1"/>
</dbReference>
<dbReference type="SUPFAM" id="SSF53474">
    <property type="entry name" value="alpha/beta-Hydrolases"/>
    <property type="match status" value="1"/>
</dbReference>
<dbReference type="InterPro" id="IPR013595">
    <property type="entry name" value="Pept_S33_TAP-like_C"/>
</dbReference>
<keyword evidence="2" id="KW-0378">Hydrolase</keyword>
<comment type="caution">
    <text evidence="5">The sequence shown here is derived from an EMBL/GenBank/DDBJ whole genome shotgun (WGS) entry which is preliminary data.</text>
</comment>